<name>A0A646KP91_STRJU</name>
<reference evidence="1 2" key="1">
    <citation type="submission" date="2019-05" db="EMBL/GenBank/DDBJ databases">
        <title>Comparative genomics and metabolomics analyses of clavulanic acid producing Streptomyces species provides insight into specialized metabolism and evolution of beta-lactam biosynthetic gene clusters.</title>
        <authorList>
            <person name="Moore M.A."/>
            <person name="Cruz-Morales P."/>
            <person name="Barona Gomez F."/>
            <person name="Kapil T."/>
        </authorList>
    </citation>
    <scope>NUCLEOTIDE SEQUENCE [LARGE SCALE GENOMIC DNA]</scope>
    <source>
        <strain evidence="1 2">NRRL 5741</strain>
    </source>
</reference>
<accession>A0A646KP91</accession>
<dbReference type="EMBL" id="VCLA01000180">
    <property type="protein sequence ID" value="MQT03888.1"/>
    <property type="molecule type" value="Genomic_DNA"/>
</dbReference>
<dbReference type="Proteomes" id="UP000419138">
    <property type="component" value="Unassembled WGS sequence"/>
</dbReference>
<dbReference type="AlphaFoldDB" id="A0A646KP91"/>
<evidence type="ECO:0000313" key="2">
    <source>
        <dbReference type="Proteomes" id="UP000419138"/>
    </source>
</evidence>
<organism evidence="1 2">
    <name type="scientific">Streptomyces jumonjinensis</name>
    <dbReference type="NCBI Taxonomy" id="1945"/>
    <lineage>
        <taxon>Bacteria</taxon>
        <taxon>Bacillati</taxon>
        <taxon>Actinomycetota</taxon>
        <taxon>Actinomycetes</taxon>
        <taxon>Kitasatosporales</taxon>
        <taxon>Streptomycetaceae</taxon>
        <taxon>Streptomyces</taxon>
    </lineage>
</organism>
<comment type="caution">
    <text evidence="1">The sequence shown here is derived from an EMBL/GenBank/DDBJ whole genome shotgun (WGS) entry which is preliminary data.</text>
</comment>
<keyword evidence="2" id="KW-1185">Reference proteome</keyword>
<protein>
    <submittedName>
        <fullName evidence="1">Uncharacterized protein</fullName>
    </submittedName>
</protein>
<evidence type="ECO:0000313" key="1">
    <source>
        <dbReference type="EMBL" id="MQT03888.1"/>
    </source>
</evidence>
<gene>
    <name evidence="1" type="ORF">FF041_28070</name>
</gene>
<sequence>MILPHIAYAEAVYADLAGADVRPALIELRTTDDLDYRIRLQWAADHHALTEDYWPHGLHLAWSSIKGWSASGDRDGDGPLLPGPVIAAPDDVTAFVFHICEHGPAGPAAPAAVAWTGALALTEAMNCWEDQ</sequence>
<proteinExistence type="predicted"/>
<dbReference type="RefSeq" id="WP_153525395.1">
    <property type="nucleotide sequence ID" value="NZ_JBEPDZ010000025.1"/>
</dbReference>